<dbReference type="AlphaFoldDB" id="A0AAV3Y4F7"/>
<protein>
    <submittedName>
        <fullName evidence="2">Transcription factor iiib 90 kDa subunit</fullName>
    </submittedName>
</protein>
<proteinExistence type="predicted"/>
<keyword evidence="3" id="KW-1185">Reference proteome</keyword>
<dbReference type="Proteomes" id="UP000735302">
    <property type="component" value="Unassembled WGS sequence"/>
</dbReference>
<reference evidence="2 3" key="1">
    <citation type="journal article" date="2021" name="Elife">
        <title>Chloroplast acquisition without the gene transfer in kleptoplastic sea slugs, Plakobranchus ocellatus.</title>
        <authorList>
            <person name="Maeda T."/>
            <person name="Takahashi S."/>
            <person name="Yoshida T."/>
            <person name="Shimamura S."/>
            <person name="Takaki Y."/>
            <person name="Nagai Y."/>
            <person name="Toyoda A."/>
            <person name="Suzuki Y."/>
            <person name="Arimoto A."/>
            <person name="Ishii H."/>
            <person name="Satoh N."/>
            <person name="Nishiyama T."/>
            <person name="Hasebe M."/>
            <person name="Maruyama T."/>
            <person name="Minagawa J."/>
            <person name="Obokata J."/>
            <person name="Shigenobu S."/>
        </authorList>
    </citation>
    <scope>NUCLEOTIDE SEQUENCE [LARGE SCALE GENOMIC DNA]</scope>
</reference>
<dbReference type="EMBL" id="BLXT01000468">
    <property type="protein sequence ID" value="GFN77260.1"/>
    <property type="molecule type" value="Genomic_DNA"/>
</dbReference>
<accession>A0AAV3Y4F7</accession>
<feature type="compositionally biased region" description="Polar residues" evidence="1">
    <location>
        <begin position="362"/>
        <end position="389"/>
    </location>
</feature>
<name>A0AAV3Y4F7_9GAST</name>
<evidence type="ECO:0000313" key="3">
    <source>
        <dbReference type="Proteomes" id="UP000735302"/>
    </source>
</evidence>
<feature type="region of interest" description="Disordered" evidence="1">
    <location>
        <begin position="99"/>
        <end position="138"/>
    </location>
</feature>
<organism evidence="2 3">
    <name type="scientific">Plakobranchus ocellatus</name>
    <dbReference type="NCBI Taxonomy" id="259542"/>
    <lineage>
        <taxon>Eukaryota</taxon>
        <taxon>Metazoa</taxon>
        <taxon>Spiralia</taxon>
        <taxon>Lophotrochozoa</taxon>
        <taxon>Mollusca</taxon>
        <taxon>Gastropoda</taxon>
        <taxon>Heterobranchia</taxon>
        <taxon>Euthyneura</taxon>
        <taxon>Panpulmonata</taxon>
        <taxon>Sacoglossa</taxon>
        <taxon>Placobranchoidea</taxon>
        <taxon>Plakobranchidae</taxon>
        <taxon>Plakobranchus</taxon>
    </lineage>
</organism>
<feature type="region of interest" description="Disordered" evidence="1">
    <location>
        <begin position="349"/>
        <end position="421"/>
    </location>
</feature>
<sequence length="470" mass="51664">MADTGCQSCLASLGLLTKMALNRRHLLPVKMKMTAANHGAINIVGALALRISGTSPTNKKMNTRQMVYFTTATDRMFLSKQVCIALGMIPPSFPTIGETSSATCVPDAPPTETQTPQRNCPRRRAPPPPPTSLPFAATEDDRERLEKWLLGFYGSSTFNVCEHQALPKMSGPPIRLITDNTSAQGSLDTDKFQRAMLQYRNTHLSPAMCIFGRPIRDFIPIHPGKYQPHTTWRETLQLREEALRNRHMRAAERLSEHTRVLPPLTVGDSVRIQNQTGPHPTKWDKTGIVVEVRQFDQYVIRVDGSGRTTLRNRKFLRKYVPVIPCTPILMAPGDRPVMCTPPATHTDPTSVYIPLHEPPPLTTTQAPSNTPCRPPSNLQPTTGSASTPLQQPPMTPDHDLSPGPVIEPLPPTPKATNSKAPVTGLARALRVLMPHNAPGLKEQAARPRIDPSPGAPQRSARLMNPAHTPA</sequence>
<feature type="region of interest" description="Disordered" evidence="1">
    <location>
        <begin position="434"/>
        <end position="470"/>
    </location>
</feature>
<gene>
    <name evidence="2" type="ORF">PoB_000376600</name>
</gene>
<dbReference type="PANTHER" id="PTHR33244">
    <property type="entry name" value="INTEGRASE CATALYTIC DOMAIN-CONTAINING PROTEIN-RELATED"/>
    <property type="match status" value="1"/>
</dbReference>
<dbReference type="PANTHER" id="PTHR33244:SF3">
    <property type="entry name" value="PEPTIDASE A2 DOMAIN-CONTAINING PROTEIN"/>
    <property type="match status" value="1"/>
</dbReference>
<evidence type="ECO:0000313" key="2">
    <source>
        <dbReference type="EMBL" id="GFN77260.1"/>
    </source>
</evidence>
<comment type="caution">
    <text evidence="2">The sequence shown here is derived from an EMBL/GenBank/DDBJ whole genome shotgun (WGS) entry which is preliminary data.</text>
</comment>
<evidence type="ECO:0000256" key="1">
    <source>
        <dbReference type="SAM" id="MobiDB-lite"/>
    </source>
</evidence>